<accession>A0ABW4YB46</accession>
<gene>
    <name evidence="1" type="ORF">ACFSJC_13895</name>
</gene>
<dbReference type="Proteomes" id="UP001597337">
    <property type="component" value="Unassembled WGS sequence"/>
</dbReference>
<evidence type="ECO:0000313" key="1">
    <source>
        <dbReference type="EMBL" id="MFD2112937.1"/>
    </source>
</evidence>
<dbReference type="RefSeq" id="WP_386027569.1">
    <property type="nucleotide sequence ID" value="NZ_JBHUHX010000039.1"/>
</dbReference>
<dbReference type="EMBL" id="JBHUHX010000039">
    <property type="protein sequence ID" value="MFD2112937.1"/>
    <property type="molecule type" value="Genomic_DNA"/>
</dbReference>
<protein>
    <submittedName>
        <fullName evidence="1">Late competence development ComFB family protein</fullName>
    </submittedName>
</protein>
<keyword evidence="2" id="KW-1185">Reference proteome</keyword>
<comment type="caution">
    <text evidence="1">The sequence shown here is derived from an EMBL/GenBank/DDBJ whole genome shotgun (WGS) entry which is preliminary data.</text>
</comment>
<reference evidence="2" key="1">
    <citation type="journal article" date="2019" name="Int. J. Syst. Evol. Microbiol.">
        <title>The Global Catalogue of Microorganisms (GCM) 10K type strain sequencing project: providing services to taxonomists for standard genome sequencing and annotation.</title>
        <authorList>
            <consortium name="The Broad Institute Genomics Platform"/>
            <consortium name="The Broad Institute Genome Sequencing Center for Infectious Disease"/>
            <person name="Wu L."/>
            <person name="Ma J."/>
        </authorList>
    </citation>
    <scope>NUCLEOTIDE SEQUENCE [LARGE SCALE GENOMIC DNA]</scope>
    <source>
        <strain evidence="2">KACC 12597</strain>
    </source>
</reference>
<dbReference type="InterPro" id="IPR019657">
    <property type="entry name" value="ComFB"/>
</dbReference>
<sequence length="94" mass="10847">MPSNIGNYYERLVMECIRETIEADKASDEAAYIEDLACVALNNLPPRYIRHSIDLASHLSDEERDQMHRQVTEAVEKARTIIQRRSEDRDLGLS</sequence>
<dbReference type="Pfam" id="PF10719">
    <property type="entry name" value="ComFB"/>
    <property type="match status" value="1"/>
</dbReference>
<organism evidence="1 2">
    <name type="scientific">Thiorhodococcus fuscus</name>
    <dbReference type="NCBI Taxonomy" id="527200"/>
    <lineage>
        <taxon>Bacteria</taxon>
        <taxon>Pseudomonadati</taxon>
        <taxon>Pseudomonadota</taxon>
        <taxon>Gammaproteobacteria</taxon>
        <taxon>Chromatiales</taxon>
        <taxon>Chromatiaceae</taxon>
        <taxon>Thiorhodococcus</taxon>
    </lineage>
</organism>
<name>A0ABW4YB46_9GAMM</name>
<proteinExistence type="predicted"/>
<evidence type="ECO:0000313" key="2">
    <source>
        <dbReference type="Proteomes" id="UP001597337"/>
    </source>
</evidence>